<accession>A0A835CJX3</accession>
<proteinExistence type="predicted"/>
<gene>
    <name evidence="1" type="ORF">G2W53_000926</name>
</gene>
<evidence type="ECO:0000313" key="2">
    <source>
        <dbReference type="Proteomes" id="UP000634136"/>
    </source>
</evidence>
<name>A0A835CJX3_9FABA</name>
<protein>
    <submittedName>
        <fullName evidence="1">Uncharacterized protein</fullName>
    </submittedName>
</protein>
<dbReference type="AlphaFoldDB" id="A0A835CJX3"/>
<dbReference type="EMBL" id="JAAIUW010000001">
    <property type="protein sequence ID" value="KAF7844021.1"/>
    <property type="molecule type" value="Genomic_DNA"/>
</dbReference>
<keyword evidence="2" id="KW-1185">Reference proteome</keyword>
<evidence type="ECO:0000313" key="1">
    <source>
        <dbReference type="EMBL" id="KAF7844021.1"/>
    </source>
</evidence>
<dbReference type="Proteomes" id="UP000634136">
    <property type="component" value="Unassembled WGS sequence"/>
</dbReference>
<comment type="caution">
    <text evidence="1">The sequence shown here is derived from an EMBL/GenBank/DDBJ whole genome shotgun (WGS) entry which is preliminary data.</text>
</comment>
<reference evidence="1" key="1">
    <citation type="submission" date="2020-09" db="EMBL/GenBank/DDBJ databases">
        <title>Genome-Enabled Discovery of Anthraquinone Biosynthesis in Senna tora.</title>
        <authorList>
            <person name="Kang S.-H."/>
            <person name="Pandey R.P."/>
            <person name="Lee C.-M."/>
            <person name="Sim J.-S."/>
            <person name="Jeong J.-T."/>
            <person name="Choi B.-S."/>
            <person name="Jung M."/>
            <person name="Ginzburg D."/>
            <person name="Zhao K."/>
            <person name="Won S.Y."/>
            <person name="Oh T.-J."/>
            <person name="Yu Y."/>
            <person name="Kim N.-H."/>
            <person name="Lee O.R."/>
            <person name="Lee T.-H."/>
            <person name="Bashyal P."/>
            <person name="Kim T.-S."/>
            <person name="Lee W.-H."/>
            <person name="Kawkins C."/>
            <person name="Kim C.-K."/>
            <person name="Kim J.S."/>
            <person name="Ahn B.O."/>
            <person name="Rhee S.Y."/>
            <person name="Sohng J.K."/>
        </authorList>
    </citation>
    <scope>NUCLEOTIDE SEQUENCE</scope>
    <source>
        <tissue evidence="1">Leaf</tissue>
    </source>
</reference>
<sequence>MLCYGVAITLGRCGWLFWGVERFSGVACSVSEACSRFDRGEEGSDGTMTDLMEKRGRKLRRAELNVATTVANKIKCNIFIFVA</sequence>
<organism evidence="1 2">
    <name type="scientific">Senna tora</name>
    <dbReference type="NCBI Taxonomy" id="362788"/>
    <lineage>
        <taxon>Eukaryota</taxon>
        <taxon>Viridiplantae</taxon>
        <taxon>Streptophyta</taxon>
        <taxon>Embryophyta</taxon>
        <taxon>Tracheophyta</taxon>
        <taxon>Spermatophyta</taxon>
        <taxon>Magnoliopsida</taxon>
        <taxon>eudicotyledons</taxon>
        <taxon>Gunneridae</taxon>
        <taxon>Pentapetalae</taxon>
        <taxon>rosids</taxon>
        <taxon>fabids</taxon>
        <taxon>Fabales</taxon>
        <taxon>Fabaceae</taxon>
        <taxon>Caesalpinioideae</taxon>
        <taxon>Cassia clade</taxon>
        <taxon>Senna</taxon>
    </lineage>
</organism>